<evidence type="ECO:0000313" key="2">
    <source>
        <dbReference type="EMBL" id="CAL4063546.1"/>
    </source>
</evidence>
<evidence type="ECO:0000313" key="3">
    <source>
        <dbReference type="Proteomes" id="UP001497623"/>
    </source>
</evidence>
<sequence>RFAADLKNLRLKDIERITFALMVYNFIPPSRPDFFSIIAEELHRGERLSEISHYPKCFISCIFYLVTLGVFPNELISTALQPSTLSLLNMSQNYSDMGREVNELDWALEIEKPNEYQGYRLNPETRLKFTK</sequence>
<name>A0AAV2PTH8_MEGNR</name>
<accession>A0AAV2PTH8</accession>
<feature type="domain" description="FAST kinase leucine-rich" evidence="1">
    <location>
        <begin position="23"/>
        <end position="88"/>
    </location>
</feature>
<evidence type="ECO:0000259" key="1">
    <source>
        <dbReference type="Pfam" id="PF06743"/>
    </source>
</evidence>
<dbReference type="Proteomes" id="UP001497623">
    <property type="component" value="Unassembled WGS sequence"/>
</dbReference>
<dbReference type="EMBL" id="CAXKWB010001171">
    <property type="protein sequence ID" value="CAL4063546.1"/>
    <property type="molecule type" value="Genomic_DNA"/>
</dbReference>
<feature type="non-terminal residue" evidence="2">
    <location>
        <position position="131"/>
    </location>
</feature>
<proteinExistence type="predicted"/>
<dbReference type="AlphaFoldDB" id="A0AAV2PTH8"/>
<reference evidence="2 3" key="1">
    <citation type="submission" date="2024-05" db="EMBL/GenBank/DDBJ databases">
        <authorList>
            <person name="Wallberg A."/>
        </authorList>
    </citation>
    <scope>NUCLEOTIDE SEQUENCE [LARGE SCALE GENOMIC DNA]</scope>
</reference>
<feature type="non-terminal residue" evidence="2">
    <location>
        <position position="1"/>
    </location>
</feature>
<dbReference type="GO" id="GO:0044528">
    <property type="term" value="P:regulation of mitochondrial mRNA stability"/>
    <property type="evidence" value="ECO:0007669"/>
    <property type="project" value="InterPro"/>
</dbReference>
<protein>
    <recommendedName>
        <fullName evidence="1">FAST kinase leucine-rich domain-containing protein</fullName>
    </recommendedName>
</protein>
<comment type="caution">
    <text evidence="2">The sequence shown here is derived from an EMBL/GenBank/DDBJ whole genome shotgun (WGS) entry which is preliminary data.</text>
</comment>
<dbReference type="Pfam" id="PF06743">
    <property type="entry name" value="FAST_1"/>
    <property type="match status" value="1"/>
</dbReference>
<dbReference type="InterPro" id="IPR010622">
    <property type="entry name" value="FAST_Leu-rich"/>
</dbReference>
<gene>
    <name evidence="2" type="ORF">MNOR_LOCUS3446</name>
</gene>
<keyword evidence="3" id="KW-1185">Reference proteome</keyword>
<organism evidence="2 3">
    <name type="scientific">Meganyctiphanes norvegica</name>
    <name type="common">Northern krill</name>
    <name type="synonym">Thysanopoda norvegica</name>
    <dbReference type="NCBI Taxonomy" id="48144"/>
    <lineage>
        <taxon>Eukaryota</taxon>
        <taxon>Metazoa</taxon>
        <taxon>Ecdysozoa</taxon>
        <taxon>Arthropoda</taxon>
        <taxon>Crustacea</taxon>
        <taxon>Multicrustacea</taxon>
        <taxon>Malacostraca</taxon>
        <taxon>Eumalacostraca</taxon>
        <taxon>Eucarida</taxon>
        <taxon>Euphausiacea</taxon>
        <taxon>Euphausiidae</taxon>
        <taxon>Meganyctiphanes</taxon>
    </lineage>
</organism>